<proteinExistence type="predicted"/>
<dbReference type="InterPro" id="IPR011604">
    <property type="entry name" value="PDDEXK-like_dom_sf"/>
</dbReference>
<reference evidence="1 2" key="1">
    <citation type="submission" date="2019-08" db="EMBL/GenBank/DDBJ databases">
        <title>Whole genome of Aphis craccivora.</title>
        <authorList>
            <person name="Voronova N.V."/>
            <person name="Shulinski R.S."/>
            <person name="Bandarenka Y.V."/>
            <person name="Zhorov D.G."/>
            <person name="Warner D."/>
        </authorList>
    </citation>
    <scope>NUCLEOTIDE SEQUENCE [LARGE SCALE GENOMIC DNA]</scope>
    <source>
        <strain evidence="1">180601</strain>
        <tissue evidence="1">Whole Body</tissue>
    </source>
</reference>
<comment type="caution">
    <text evidence="1">The sequence shown here is derived from an EMBL/GenBank/DDBJ whole genome shotgun (WGS) entry which is preliminary data.</text>
</comment>
<dbReference type="AlphaFoldDB" id="A0A6G0YDQ6"/>
<name>A0A6G0YDQ6_APHCR</name>
<protein>
    <submittedName>
        <fullName evidence="1">Uncharacterized protein</fullName>
    </submittedName>
</protein>
<dbReference type="OrthoDB" id="6623270at2759"/>
<organism evidence="1 2">
    <name type="scientific">Aphis craccivora</name>
    <name type="common">Cowpea aphid</name>
    <dbReference type="NCBI Taxonomy" id="307492"/>
    <lineage>
        <taxon>Eukaryota</taxon>
        <taxon>Metazoa</taxon>
        <taxon>Ecdysozoa</taxon>
        <taxon>Arthropoda</taxon>
        <taxon>Hexapoda</taxon>
        <taxon>Insecta</taxon>
        <taxon>Pterygota</taxon>
        <taxon>Neoptera</taxon>
        <taxon>Paraneoptera</taxon>
        <taxon>Hemiptera</taxon>
        <taxon>Sternorrhyncha</taxon>
        <taxon>Aphidomorpha</taxon>
        <taxon>Aphidoidea</taxon>
        <taxon>Aphididae</taxon>
        <taxon>Aphidini</taxon>
        <taxon>Aphis</taxon>
        <taxon>Aphis</taxon>
    </lineage>
</organism>
<keyword evidence="2" id="KW-1185">Reference proteome</keyword>
<evidence type="ECO:0000313" key="1">
    <source>
        <dbReference type="EMBL" id="KAF0753904.1"/>
    </source>
</evidence>
<sequence>CIAQREICYFIVYTSNWIHVEKIQYDNVFWENKMVKALQTFYWECLLPELIDPQFPKRMLKSDIREPIRIKNFIKSNEQKKKKI</sequence>
<dbReference type="Proteomes" id="UP000478052">
    <property type="component" value="Unassembled WGS sequence"/>
</dbReference>
<accession>A0A6G0YDQ6</accession>
<dbReference type="EMBL" id="VUJU01004582">
    <property type="protein sequence ID" value="KAF0753904.1"/>
    <property type="molecule type" value="Genomic_DNA"/>
</dbReference>
<gene>
    <name evidence="1" type="ORF">FWK35_00013487</name>
</gene>
<dbReference type="Gene3D" id="3.90.320.10">
    <property type="match status" value="1"/>
</dbReference>
<evidence type="ECO:0000313" key="2">
    <source>
        <dbReference type="Proteomes" id="UP000478052"/>
    </source>
</evidence>
<feature type="non-terminal residue" evidence="1">
    <location>
        <position position="1"/>
    </location>
</feature>